<feature type="domain" description="FecR protein" evidence="2">
    <location>
        <begin position="190"/>
        <end position="284"/>
    </location>
</feature>
<keyword evidence="1" id="KW-0812">Transmembrane</keyword>
<protein>
    <submittedName>
        <fullName evidence="4">FecR family protein</fullName>
    </submittedName>
</protein>
<dbReference type="AlphaFoldDB" id="A0A1G6JSY4"/>
<accession>A0A1G6JSY4</accession>
<dbReference type="PANTHER" id="PTHR30273">
    <property type="entry name" value="PERIPLASMIC SIGNAL SENSOR AND SIGMA FACTOR ACTIVATOR FECR-RELATED"/>
    <property type="match status" value="1"/>
</dbReference>
<gene>
    <name evidence="4" type="ORF">SAMN04488024_101528</name>
</gene>
<feature type="transmembrane region" description="Helical" evidence="1">
    <location>
        <begin position="93"/>
        <end position="113"/>
    </location>
</feature>
<evidence type="ECO:0000259" key="3">
    <source>
        <dbReference type="Pfam" id="PF16344"/>
    </source>
</evidence>
<proteinExistence type="predicted"/>
<evidence type="ECO:0000313" key="5">
    <source>
        <dbReference type="Proteomes" id="UP000199455"/>
    </source>
</evidence>
<keyword evidence="1" id="KW-0472">Membrane</keyword>
<organism evidence="4 5">
    <name type="scientific">Pedobacter soli</name>
    <dbReference type="NCBI Taxonomy" id="390242"/>
    <lineage>
        <taxon>Bacteria</taxon>
        <taxon>Pseudomonadati</taxon>
        <taxon>Bacteroidota</taxon>
        <taxon>Sphingobacteriia</taxon>
        <taxon>Sphingobacteriales</taxon>
        <taxon>Sphingobacteriaceae</taxon>
        <taxon>Pedobacter</taxon>
    </lineage>
</organism>
<dbReference type="PANTHER" id="PTHR30273:SF2">
    <property type="entry name" value="PROTEIN FECR"/>
    <property type="match status" value="1"/>
</dbReference>
<dbReference type="InterPro" id="IPR012373">
    <property type="entry name" value="Ferrdict_sens_TM"/>
</dbReference>
<feature type="domain" description="Protein FecR C-terminal" evidence="3">
    <location>
        <begin position="328"/>
        <end position="395"/>
    </location>
</feature>
<dbReference type="InterPro" id="IPR006860">
    <property type="entry name" value="FecR"/>
</dbReference>
<name>A0A1G6JSY4_9SPHI</name>
<evidence type="ECO:0000313" key="4">
    <source>
        <dbReference type="EMBL" id="SDC21116.1"/>
    </source>
</evidence>
<dbReference type="Gene3D" id="2.60.120.1440">
    <property type="match status" value="1"/>
</dbReference>
<dbReference type="Pfam" id="PF04773">
    <property type="entry name" value="FecR"/>
    <property type="match status" value="1"/>
</dbReference>
<keyword evidence="1" id="KW-1133">Transmembrane helix</keyword>
<dbReference type="EMBL" id="FMZH01000001">
    <property type="protein sequence ID" value="SDC21116.1"/>
    <property type="molecule type" value="Genomic_DNA"/>
</dbReference>
<dbReference type="Proteomes" id="UP000199455">
    <property type="component" value="Unassembled WGS sequence"/>
</dbReference>
<dbReference type="Pfam" id="PF16344">
    <property type="entry name" value="FecR_C"/>
    <property type="match status" value="1"/>
</dbReference>
<dbReference type="GO" id="GO:0016989">
    <property type="term" value="F:sigma factor antagonist activity"/>
    <property type="evidence" value="ECO:0007669"/>
    <property type="project" value="TreeGrafter"/>
</dbReference>
<dbReference type="InterPro" id="IPR032508">
    <property type="entry name" value="FecR_C"/>
</dbReference>
<keyword evidence="5" id="KW-1185">Reference proteome</keyword>
<evidence type="ECO:0000259" key="2">
    <source>
        <dbReference type="Pfam" id="PF04773"/>
    </source>
</evidence>
<sequence>MGDTLHLGYIHPNHSKLNKAALTRLTEKYIAGTASGEERLELESWYNEQLAQNKLQQDTGFDEAEQEITGEKIWNNINLQIDAKEQTKPKRSFYRWAVAASIIAVLGFGAYWLSGRISDKNTNKVAALIKPGGNKAFLTLANGTKIDLDEAVNGTIASQEGIKITKTADGQLVYAIVENTSGKQASGYNTISTPAGGQYQVTLPDGTKVWLNALSSLKYPTAFNGKYRNVMLTGEGYFEVAKNKNKPFKLTTAKQEISVLGTHFNVSAYADEPEIKTTLVEGGVAVKNFSPMATGVLKPGQQAVFHGTGFEINQVDVEEYIAWKNGFFVFNNEGIKEAMQKLARWYDVEIEYDGNFDGIYFGGSFSKHNNLQETLKILESTDKFKFKIEGRRIKIIK</sequence>
<dbReference type="Gene3D" id="3.55.50.30">
    <property type="match status" value="1"/>
</dbReference>
<reference evidence="5" key="1">
    <citation type="submission" date="2016-10" db="EMBL/GenBank/DDBJ databases">
        <authorList>
            <person name="Varghese N."/>
            <person name="Submissions S."/>
        </authorList>
    </citation>
    <scope>NUCLEOTIDE SEQUENCE [LARGE SCALE GENOMIC DNA]</scope>
    <source>
        <strain evidence="5">DSM 18609</strain>
    </source>
</reference>
<dbReference type="STRING" id="390242.SAMN04488024_101528"/>
<evidence type="ECO:0000256" key="1">
    <source>
        <dbReference type="SAM" id="Phobius"/>
    </source>
</evidence>
<dbReference type="FunFam" id="2.60.120.1440:FF:000001">
    <property type="entry name" value="Putative anti-sigma factor"/>
    <property type="match status" value="1"/>
</dbReference>